<proteinExistence type="predicted"/>
<reference evidence="3 4" key="1">
    <citation type="journal article" date="2021" name="Nat. Plants">
        <title>The Taxus genome provides insights into paclitaxel biosynthesis.</title>
        <authorList>
            <person name="Xiong X."/>
            <person name="Gou J."/>
            <person name="Liao Q."/>
            <person name="Li Y."/>
            <person name="Zhou Q."/>
            <person name="Bi G."/>
            <person name="Li C."/>
            <person name="Du R."/>
            <person name="Wang X."/>
            <person name="Sun T."/>
            <person name="Guo L."/>
            <person name="Liang H."/>
            <person name="Lu P."/>
            <person name="Wu Y."/>
            <person name="Zhang Z."/>
            <person name="Ro D.K."/>
            <person name="Shang Y."/>
            <person name="Huang S."/>
            <person name="Yan J."/>
        </authorList>
    </citation>
    <scope>NUCLEOTIDE SEQUENCE [LARGE SCALE GENOMIC DNA]</scope>
    <source>
        <strain evidence="3">Ta-2019</strain>
    </source>
</reference>
<gene>
    <name evidence="3" type="ORF">KI387_037037</name>
</gene>
<dbReference type="EMBL" id="JAHRHJ020000007">
    <property type="protein sequence ID" value="KAH9309126.1"/>
    <property type="molecule type" value="Genomic_DNA"/>
</dbReference>
<feature type="compositionally biased region" description="Polar residues" evidence="1">
    <location>
        <begin position="251"/>
        <end position="281"/>
    </location>
</feature>
<dbReference type="SMART" id="SM00767">
    <property type="entry name" value="DCD"/>
    <property type="match status" value="1"/>
</dbReference>
<protein>
    <recommendedName>
        <fullName evidence="2">DCD domain-containing protein</fullName>
    </recommendedName>
</protein>
<evidence type="ECO:0000313" key="3">
    <source>
        <dbReference type="EMBL" id="KAH9309126.1"/>
    </source>
</evidence>
<sequence length="467" mass="52147">MGAGRKTYTYTVDDIKSKGGHQHAWEGGAGQHFRGLDKSDLAGVIFGCSHKTFRECVTQLIFGLPAPHFAYVQNIEPGMPLFLFNYSDRKLHGIFESATHGQMSINPYAWTSDGAEKTHFPAQVRVCIRQNCEPLSESAFRKAIRENYYSDKHFCFELNHAQTDMLMSLFHSRVNKSCSEIDFPISLENGAQFSKIIPSSSDGWQTNPARTSLDYAEIGSEGVNSGEWTVVSRKGKDISCRKGDSWEENCKSSTKNTENCKSTASSHSSLGKSSEDTTTINSDDEKSATGELMKPKSSPVLHDNGPESFGKGLLLNQPVTNMSKEDRELQVLEKLKQLAIHRQQSSNNPTSDLSMKDLNGNMNFHSENNEKSANDKLLPDHASMKTEREIILSSLRSVDTTIADSLQKYLELHASSLAQDASLCFVQHMQQEITGLRRCVEKTHDEFQHAAEIKKLVNKNAVLEQRQ</sequence>
<dbReference type="Pfam" id="PF10539">
    <property type="entry name" value="Dev_Cell_Death"/>
    <property type="match status" value="1"/>
</dbReference>
<comment type="caution">
    <text evidence="3">The sequence shown here is derived from an EMBL/GenBank/DDBJ whole genome shotgun (WGS) entry which is preliminary data.</text>
</comment>
<dbReference type="PROSITE" id="PS51222">
    <property type="entry name" value="DCD"/>
    <property type="match status" value="1"/>
</dbReference>
<dbReference type="OMA" id="DSWEENC"/>
<feature type="region of interest" description="Disordered" evidence="1">
    <location>
        <begin position="242"/>
        <end position="313"/>
    </location>
</feature>
<evidence type="ECO:0000313" key="4">
    <source>
        <dbReference type="Proteomes" id="UP000824469"/>
    </source>
</evidence>
<accession>A0AA38KVU4</accession>
<dbReference type="AlphaFoldDB" id="A0AA38KVU4"/>
<feature type="domain" description="DCD" evidence="2">
    <location>
        <begin position="39"/>
        <end position="172"/>
    </location>
</feature>
<dbReference type="InterPro" id="IPR044832">
    <property type="entry name" value="NRP-like"/>
</dbReference>
<dbReference type="PANTHER" id="PTHR46034:SF7">
    <property type="entry name" value="INFLUENZA VIRUS NS1A-BINDING PROTEIN"/>
    <property type="match status" value="1"/>
</dbReference>
<dbReference type="InterPro" id="IPR013989">
    <property type="entry name" value="Dev_and_cell_death_domain"/>
</dbReference>
<dbReference type="GO" id="GO:0034976">
    <property type="term" value="P:response to endoplasmic reticulum stress"/>
    <property type="evidence" value="ECO:0007669"/>
    <property type="project" value="InterPro"/>
</dbReference>
<dbReference type="Proteomes" id="UP000824469">
    <property type="component" value="Unassembled WGS sequence"/>
</dbReference>
<name>A0AA38KVU4_TAXCH</name>
<keyword evidence="4" id="KW-1185">Reference proteome</keyword>
<organism evidence="3 4">
    <name type="scientific">Taxus chinensis</name>
    <name type="common">Chinese yew</name>
    <name type="synonym">Taxus wallichiana var. chinensis</name>
    <dbReference type="NCBI Taxonomy" id="29808"/>
    <lineage>
        <taxon>Eukaryota</taxon>
        <taxon>Viridiplantae</taxon>
        <taxon>Streptophyta</taxon>
        <taxon>Embryophyta</taxon>
        <taxon>Tracheophyta</taxon>
        <taxon>Spermatophyta</taxon>
        <taxon>Pinopsida</taxon>
        <taxon>Pinidae</taxon>
        <taxon>Conifers II</taxon>
        <taxon>Cupressales</taxon>
        <taxon>Taxaceae</taxon>
        <taxon>Taxus</taxon>
    </lineage>
</organism>
<evidence type="ECO:0000259" key="2">
    <source>
        <dbReference type="PROSITE" id="PS51222"/>
    </source>
</evidence>
<dbReference type="PANTHER" id="PTHR46034">
    <property type="match status" value="1"/>
</dbReference>
<feature type="non-terminal residue" evidence="3">
    <location>
        <position position="467"/>
    </location>
</feature>
<evidence type="ECO:0000256" key="1">
    <source>
        <dbReference type="SAM" id="MobiDB-lite"/>
    </source>
</evidence>